<dbReference type="PROSITE" id="PS51886">
    <property type="entry name" value="TLDC"/>
    <property type="match status" value="1"/>
</dbReference>
<evidence type="ECO:0000259" key="1">
    <source>
        <dbReference type="PROSITE" id="PS51886"/>
    </source>
</evidence>
<gene>
    <name evidence="2" type="ORF">C2G38_2138405</name>
</gene>
<dbReference type="Pfam" id="PF07534">
    <property type="entry name" value="TLD"/>
    <property type="match status" value="1"/>
</dbReference>
<evidence type="ECO:0000313" key="2">
    <source>
        <dbReference type="EMBL" id="RIB26225.1"/>
    </source>
</evidence>
<reference evidence="2 3" key="1">
    <citation type="submission" date="2018-06" db="EMBL/GenBank/DDBJ databases">
        <title>Comparative genomics reveals the genomic features of Rhizophagus irregularis, R. cerebriforme, R. diaphanum and Gigaspora rosea, and their symbiotic lifestyle signature.</title>
        <authorList>
            <person name="Morin E."/>
            <person name="San Clemente H."/>
            <person name="Chen E.C.H."/>
            <person name="De La Providencia I."/>
            <person name="Hainaut M."/>
            <person name="Kuo A."/>
            <person name="Kohler A."/>
            <person name="Murat C."/>
            <person name="Tang N."/>
            <person name="Roy S."/>
            <person name="Loubradou J."/>
            <person name="Henrissat B."/>
            <person name="Grigoriev I.V."/>
            <person name="Corradi N."/>
            <person name="Roux C."/>
            <person name="Martin F.M."/>
        </authorList>
    </citation>
    <scope>NUCLEOTIDE SEQUENCE [LARGE SCALE GENOMIC DNA]</scope>
    <source>
        <strain evidence="2 3">DAOM 194757</strain>
    </source>
</reference>
<accession>A0A397VUG8</accession>
<name>A0A397VUG8_9GLOM</name>
<sequence>MEEIKIWNYIIKWGIAQNSCLPSDPEDWSHENFSALKTTLQNCLPHIRYFQMSGKDIINNVQPFQQILEKKLWKDIMKKYMANEPISSTALPPRIILNPTLPTRIVEPFSTVINEAHAAEIASWIDKKNCTYLAKNNPYEFKLLLRGSRDGFTAASFWNLCDTQTNLVVVIKVNGTDEILGGYNPVG</sequence>
<proteinExistence type="predicted"/>
<dbReference type="Proteomes" id="UP000266673">
    <property type="component" value="Unassembled WGS sequence"/>
</dbReference>
<organism evidence="2 3">
    <name type="scientific">Gigaspora rosea</name>
    <dbReference type="NCBI Taxonomy" id="44941"/>
    <lineage>
        <taxon>Eukaryota</taxon>
        <taxon>Fungi</taxon>
        <taxon>Fungi incertae sedis</taxon>
        <taxon>Mucoromycota</taxon>
        <taxon>Glomeromycotina</taxon>
        <taxon>Glomeromycetes</taxon>
        <taxon>Diversisporales</taxon>
        <taxon>Gigasporaceae</taxon>
        <taxon>Gigaspora</taxon>
    </lineage>
</organism>
<dbReference type="EMBL" id="QKWP01000143">
    <property type="protein sequence ID" value="RIB26225.1"/>
    <property type="molecule type" value="Genomic_DNA"/>
</dbReference>
<dbReference type="OrthoDB" id="2416330at2759"/>
<evidence type="ECO:0000313" key="3">
    <source>
        <dbReference type="Proteomes" id="UP000266673"/>
    </source>
</evidence>
<keyword evidence="3" id="KW-1185">Reference proteome</keyword>
<dbReference type="InterPro" id="IPR006571">
    <property type="entry name" value="TLDc_dom"/>
</dbReference>
<dbReference type="AlphaFoldDB" id="A0A397VUG8"/>
<feature type="domain" description="TLDc" evidence="1">
    <location>
        <begin position="111"/>
        <end position="187"/>
    </location>
</feature>
<protein>
    <recommendedName>
        <fullName evidence="1">TLDc domain-containing protein</fullName>
    </recommendedName>
</protein>
<comment type="caution">
    <text evidence="2">The sequence shown here is derived from an EMBL/GenBank/DDBJ whole genome shotgun (WGS) entry which is preliminary data.</text>
</comment>